<evidence type="ECO:0000313" key="1">
    <source>
        <dbReference type="EMBL" id="BAI98370.1"/>
    </source>
</evidence>
<dbReference type="KEGG" id="sjp:SJA_C2-00070"/>
<dbReference type="HOGENOM" id="CLU_2587939_0_0_5"/>
<evidence type="ECO:0000313" key="2">
    <source>
        <dbReference type="Proteomes" id="UP000007753"/>
    </source>
</evidence>
<dbReference type="Proteomes" id="UP000007753">
    <property type="component" value="Chromosome 2"/>
</dbReference>
<dbReference type="EMBL" id="AP010804">
    <property type="protein sequence ID" value="BAI98370.1"/>
    <property type="molecule type" value="Genomic_DNA"/>
</dbReference>
<accession>D4Z7A1</accession>
<sequence length="80" mass="8966">MFRDGTALSCASVPCSRPSSSMVRQLHCASITLHTAKPEYRSIFVSRLPVFGQRKAIFVRRETCFRWTKKKAGLSTGPMS</sequence>
<protein>
    <submittedName>
        <fullName evidence="1">Uncharacterized protein</fullName>
    </submittedName>
</protein>
<proteinExistence type="predicted"/>
<gene>
    <name evidence="1" type="ordered locus">SJA_C2-00070</name>
</gene>
<organism evidence="1 2">
    <name type="scientific">Sphingobium indicum (strain DSM 16413 / CCM 7287 / MTCC 6362 / UT26 / NBRC 101211 / UT26S)</name>
    <name type="common">Sphingobium japonicum</name>
    <dbReference type="NCBI Taxonomy" id="452662"/>
    <lineage>
        <taxon>Bacteria</taxon>
        <taxon>Pseudomonadati</taxon>
        <taxon>Pseudomonadota</taxon>
        <taxon>Alphaproteobacteria</taxon>
        <taxon>Sphingomonadales</taxon>
        <taxon>Sphingomonadaceae</taxon>
        <taxon>Sphingobium</taxon>
    </lineage>
</organism>
<reference evidence="1 2" key="1">
    <citation type="journal article" date="2010" name="J. Bacteriol.">
        <title>Complete genome sequence of the representative gamma-hexachlorocyclohexane-degrading bacterium Sphingobium japonicum UT26.</title>
        <authorList>
            <person name="Nagata Y."/>
            <person name="Ohtsubo Y."/>
            <person name="Endo R."/>
            <person name="Ichikawa N."/>
            <person name="Ankai A."/>
            <person name="Oguchi A."/>
            <person name="Fukui S."/>
            <person name="Fujita N."/>
            <person name="Tsuda M."/>
        </authorList>
    </citation>
    <scope>NUCLEOTIDE SEQUENCE [LARGE SCALE GENOMIC DNA]</scope>
    <source>
        <strain evidence="2">DSM 16413 / CCM 7287 / MTCC 6362 / UT26 / NBRC 101211 / UT26S</strain>
    </source>
</reference>
<name>D4Z7A1_SPHIU</name>
<dbReference type="AlphaFoldDB" id="D4Z7A1"/>
<keyword evidence="2" id="KW-1185">Reference proteome</keyword>